<reference evidence="2 3" key="1">
    <citation type="submission" date="2019-03" db="EMBL/GenBank/DDBJ databases">
        <title>Genomic Encyclopedia of Type Strains, Phase IV (KMG-IV): sequencing the most valuable type-strain genomes for metagenomic binning, comparative biology and taxonomic classification.</title>
        <authorList>
            <person name="Goeker M."/>
        </authorList>
    </citation>
    <scope>NUCLEOTIDE SEQUENCE [LARGE SCALE GENOMIC DNA]</scope>
    <source>
        <strain evidence="2 3">DSM 18577</strain>
    </source>
</reference>
<protein>
    <submittedName>
        <fullName evidence="2">Uncharacterized protein DUF4123</fullName>
    </submittedName>
</protein>
<feature type="domain" description="DUF4123" evidence="1">
    <location>
        <begin position="2"/>
        <end position="119"/>
    </location>
</feature>
<keyword evidence="3" id="KW-1185">Reference proteome</keyword>
<dbReference type="Pfam" id="PF13503">
    <property type="entry name" value="DUF4123"/>
    <property type="match status" value="1"/>
</dbReference>
<proteinExistence type="predicted"/>
<sequence>MLLDQLRINNCEQWLRSNNYEITPFYLNTEWSFQIKNSPFFITLEQSDILWKRWEEDPNWASSAIIYQLEDENLAETLQEQLRKNITIKSQSGKLWLCRFYSPNVWMSLSKSLTQEQLQTLSGCADAIYLSPSLLHDNHPLIQLNDPVTTFNQLSVSDTIIEGLIA</sequence>
<evidence type="ECO:0000313" key="3">
    <source>
        <dbReference type="Proteomes" id="UP000295565"/>
    </source>
</evidence>
<name>A0A4R1KDP9_9GAMM</name>
<dbReference type="InterPro" id="IPR025391">
    <property type="entry name" value="DUF4123"/>
</dbReference>
<evidence type="ECO:0000259" key="1">
    <source>
        <dbReference type="Pfam" id="PF13503"/>
    </source>
</evidence>
<organism evidence="2 3">
    <name type="scientific">Celerinatantimonas diazotrophica</name>
    <dbReference type="NCBI Taxonomy" id="412034"/>
    <lineage>
        <taxon>Bacteria</taxon>
        <taxon>Pseudomonadati</taxon>
        <taxon>Pseudomonadota</taxon>
        <taxon>Gammaproteobacteria</taxon>
        <taxon>Celerinatantimonadaceae</taxon>
        <taxon>Celerinatantimonas</taxon>
    </lineage>
</organism>
<gene>
    <name evidence="2" type="ORF">EV690_0367</name>
</gene>
<dbReference type="Proteomes" id="UP000295565">
    <property type="component" value="Unassembled WGS sequence"/>
</dbReference>
<dbReference type="AlphaFoldDB" id="A0A4R1KDP9"/>
<evidence type="ECO:0000313" key="2">
    <source>
        <dbReference type="EMBL" id="TCK62702.1"/>
    </source>
</evidence>
<dbReference type="EMBL" id="SMGD01000004">
    <property type="protein sequence ID" value="TCK62702.1"/>
    <property type="molecule type" value="Genomic_DNA"/>
</dbReference>
<comment type="caution">
    <text evidence="2">The sequence shown here is derived from an EMBL/GenBank/DDBJ whole genome shotgun (WGS) entry which is preliminary data.</text>
</comment>
<accession>A0A4R1KDP9</accession>